<dbReference type="Pfam" id="PF16581">
    <property type="entry name" value="HIGH_NTase1_ass"/>
    <property type="match status" value="1"/>
</dbReference>
<dbReference type="NCBIfam" id="TIGR00125">
    <property type="entry name" value="cyt_tran_rel"/>
    <property type="match status" value="1"/>
</dbReference>
<proteinExistence type="predicted"/>
<dbReference type="InterPro" id="IPR004821">
    <property type="entry name" value="Cyt_trans-like"/>
</dbReference>
<evidence type="ECO:0000313" key="3">
    <source>
        <dbReference type="EMBL" id="MBZ2164641.1"/>
    </source>
</evidence>
<gene>
    <name evidence="3" type="ORF">K8N75_01045</name>
</gene>
<reference evidence="4" key="1">
    <citation type="journal article" date="2022" name="Microbiol. Resour. Announc.">
        <title>Draft Genome Sequence of a Methanogenic Archaeon from West Spitsbergen Permafrost.</title>
        <authorList>
            <person name="Trubitsyn V."/>
            <person name="Rivkina E."/>
            <person name="Shcherbakova V."/>
        </authorList>
    </citation>
    <scope>NUCLEOTIDE SEQUENCE [LARGE SCALE GENOMIC DNA]</scope>
    <source>
        <strain evidence="4">VT</strain>
    </source>
</reference>
<accession>A0A8T5UYI7</accession>
<evidence type="ECO:0000313" key="4">
    <source>
        <dbReference type="Proteomes" id="UP000825933"/>
    </source>
</evidence>
<evidence type="ECO:0000259" key="1">
    <source>
        <dbReference type="Pfam" id="PF01467"/>
    </source>
</evidence>
<feature type="domain" description="Cytidyltransferase-like" evidence="1">
    <location>
        <begin position="8"/>
        <end position="64"/>
    </location>
</feature>
<name>A0A8T5UYI7_9EURY</name>
<organism evidence="3 4">
    <name type="scientific">Methanobacterium spitsbergense</name>
    <dbReference type="NCBI Taxonomy" id="2874285"/>
    <lineage>
        <taxon>Archaea</taxon>
        <taxon>Methanobacteriati</taxon>
        <taxon>Methanobacteriota</taxon>
        <taxon>Methanomada group</taxon>
        <taxon>Methanobacteria</taxon>
        <taxon>Methanobacteriales</taxon>
        <taxon>Methanobacteriaceae</taxon>
        <taxon>Methanobacterium</taxon>
    </lineage>
</organism>
<dbReference type="InterPro" id="IPR032266">
    <property type="entry name" value="HIGH_NTase1_ass"/>
</dbReference>
<keyword evidence="4" id="KW-1185">Reference proteome</keyword>
<dbReference type="AlphaFoldDB" id="A0A8T5UYI7"/>
<dbReference type="Gene3D" id="3.40.50.620">
    <property type="entry name" value="HUPs"/>
    <property type="match status" value="1"/>
</dbReference>
<feature type="domain" description="Putative cytidyltransferase-related C-terminal region" evidence="2">
    <location>
        <begin position="146"/>
        <end position="271"/>
    </location>
</feature>
<protein>
    <submittedName>
        <fullName evidence="3">Nucleotidyltransferase family protein</fullName>
    </submittedName>
</protein>
<dbReference type="Proteomes" id="UP000825933">
    <property type="component" value="Unassembled WGS sequence"/>
</dbReference>
<sequence>MIGISADFDPVHKGHVKLIDKARELADKKNDEVVIYLNKGYSANHAPFFANYEARSKMALEAGADRIVPIEGLHHRLTLAYTVPIRIAMMIEEGVIDYVDAADVSTARIKKYASNFAKKGIFSGIPRKLPNRNVIRWFAVNEFLYNKYNQKLKFHIIPEYKISGDKISGRMIRREILENNMEIPESIGILLPDSTIQILEEEIKKGNVPGERNLKDLSKRLNTYSRANLNNIAHMNADAVNAIVAGRSYKREDQIWASFRMAGYGPVLTRLAVSAAEEDVTRREVFNLIKKYENNGIIPQDMSVEQVIERAWYVSSKSSEGNSSSDAHKMFRNGDRGSDKALYSFDAGMHLRSFEAESLKSGLETLFYVDKNERLCCEMRTEDRKIKSPLKLPAQQVTYLRLLIDSHFIPLRGEIIEKEEGWRVRIFVGDEGLINDNMTKN</sequence>
<evidence type="ECO:0000259" key="2">
    <source>
        <dbReference type="Pfam" id="PF16581"/>
    </source>
</evidence>
<dbReference type="Pfam" id="PF01467">
    <property type="entry name" value="CTP_transf_like"/>
    <property type="match status" value="1"/>
</dbReference>
<dbReference type="GO" id="GO:0003824">
    <property type="term" value="F:catalytic activity"/>
    <property type="evidence" value="ECO:0007669"/>
    <property type="project" value="InterPro"/>
</dbReference>
<dbReference type="InterPro" id="IPR014729">
    <property type="entry name" value="Rossmann-like_a/b/a_fold"/>
</dbReference>
<dbReference type="EMBL" id="JAIOUQ010000003">
    <property type="protein sequence ID" value="MBZ2164641.1"/>
    <property type="molecule type" value="Genomic_DNA"/>
</dbReference>
<dbReference type="SUPFAM" id="SSF52374">
    <property type="entry name" value="Nucleotidylyl transferase"/>
    <property type="match status" value="1"/>
</dbReference>
<dbReference type="RefSeq" id="WP_223790328.1">
    <property type="nucleotide sequence ID" value="NZ_JAIOUQ010000003.1"/>
</dbReference>
<comment type="caution">
    <text evidence="3">The sequence shown here is derived from an EMBL/GenBank/DDBJ whole genome shotgun (WGS) entry which is preliminary data.</text>
</comment>